<evidence type="ECO:0000313" key="2">
    <source>
        <dbReference type="Proteomes" id="UP000789901"/>
    </source>
</evidence>
<name>A0ABN7WZX8_GIGMA</name>
<accession>A0ABN7WZX8</accession>
<organism evidence="1 2">
    <name type="scientific">Gigaspora margarita</name>
    <dbReference type="NCBI Taxonomy" id="4874"/>
    <lineage>
        <taxon>Eukaryota</taxon>
        <taxon>Fungi</taxon>
        <taxon>Fungi incertae sedis</taxon>
        <taxon>Mucoromycota</taxon>
        <taxon>Glomeromycotina</taxon>
        <taxon>Glomeromycetes</taxon>
        <taxon>Diversisporales</taxon>
        <taxon>Gigasporaceae</taxon>
        <taxon>Gigaspora</taxon>
    </lineage>
</organism>
<dbReference type="Proteomes" id="UP000789901">
    <property type="component" value="Unassembled WGS sequence"/>
</dbReference>
<sequence>MLQYLHSDTTPLSTENIQDIIKAKNSMKQALEAMANNTKFQYD</sequence>
<evidence type="ECO:0000313" key="1">
    <source>
        <dbReference type="EMBL" id="CAG8844712.1"/>
    </source>
</evidence>
<dbReference type="EMBL" id="CAJVQB010076861">
    <property type="protein sequence ID" value="CAG8844712.1"/>
    <property type="molecule type" value="Genomic_DNA"/>
</dbReference>
<comment type="caution">
    <text evidence="1">The sequence shown here is derived from an EMBL/GenBank/DDBJ whole genome shotgun (WGS) entry which is preliminary data.</text>
</comment>
<reference evidence="1 2" key="1">
    <citation type="submission" date="2021-06" db="EMBL/GenBank/DDBJ databases">
        <authorList>
            <person name="Kallberg Y."/>
            <person name="Tangrot J."/>
            <person name="Rosling A."/>
        </authorList>
    </citation>
    <scope>NUCLEOTIDE SEQUENCE [LARGE SCALE GENOMIC DNA]</scope>
    <source>
        <strain evidence="1 2">120-4 pot B 10/14</strain>
    </source>
</reference>
<feature type="non-terminal residue" evidence="1">
    <location>
        <position position="43"/>
    </location>
</feature>
<proteinExistence type="predicted"/>
<gene>
    <name evidence="1" type="ORF">GMARGA_LOCUS37253</name>
</gene>
<keyword evidence="2" id="KW-1185">Reference proteome</keyword>
<protein>
    <submittedName>
        <fullName evidence="1">21873_t:CDS:1</fullName>
    </submittedName>
</protein>